<keyword evidence="2 6" id="KW-0489">Methyltransferase</keyword>
<evidence type="ECO:0000313" key="7">
    <source>
        <dbReference type="Proteomes" id="UP000256941"/>
    </source>
</evidence>
<dbReference type="EC" id="2.1.1.72" evidence="1"/>
<evidence type="ECO:0000256" key="3">
    <source>
        <dbReference type="ARBA" id="ARBA00022679"/>
    </source>
</evidence>
<proteinExistence type="predicted"/>
<evidence type="ECO:0000256" key="4">
    <source>
        <dbReference type="ARBA" id="ARBA00047942"/>
    </source>
</evidence>
<gene>
    <name evidence="6" type="ORF">BDD41_2647</name>
</gene>
<dbReference type="InterPro" id="IPR002941">
    <property type="entry name" value="DNA_methylase_N4/N6"/>
</dbReference>
<sequence>MGQQPSYDDFLRAKAAIAPRFGGMQVDEATLNPALKPHTRRMVSWGLQGGRRAWFASFGLHKTATQLETMRVLTETTGRPTLITAPLGVRREFMREAQERFRGSYALDLKFIRDSDQVDGPGIYLTNYESVREGKVQPDPFIGVSLDEAAILRGFGGTKTFREFMALFAGDDRRDQSNRIKTAGVPYRFVATATPSPNDYIELLSYAGFLDVMDIGQAKTRFFKRNSEKADKLTLHPHKEREFWLWVASWALFVTRPSDLDPAFSDEGYDLPPLDVRWHELPVDHLAGAAIEKSGQKRMFKDATADLSAAAREKRESLPARVEKLMEIRAEDPAAHRIIWHDLEAERAALEKAIPAVAYGHWLETKDGDQSALALYERHYSCYQYADGRERKLFCGPGEKTVLLSRCGRAALAWRKFIDGSGETGVNCAFFRNEGETLSSSLLLEAMAIAWRRWPGERLYTYVNADAVQSPNPGYCFKQAGWRFCGVTAGGLHILEALPGAPVPDVEPHRQLATVYGSQDLDQREELIGDFADGRVQEMGAKPVMLGSGTNLQRHCAWSVFLGIGFKFNDFIQAVHRLRRFGQTADSVRLDLIYTEAEREVRRSLERKWRQHEEMVQKMIGIIKEFGLSEVAMQQALVRALGVERVEASGPDYRCVHNDCVAETRSMPDASVQLIVTSIPFSTQYEYSPNYADFGHTDDDPHFWQQMGFLIPELLRVLEPGRICAIHVKDRIIPGGINGFGFQTLSTLHMDCVREFQRHGFAYLGMKTITTDVVRENNQTYRLGWSEQCKDGSRMGCGVPEYLLIFRRPPSDTSNGYADRPVKKAKKEWDPEAKNWKHELGYSRARWQIDAHGYMRSNGDRTLLPEELEGLDADQVYKVWKAYNLQQVYDFEHHVRIGEALEKKGRLPPTFMLLPPHSAHPDVWTDVARMMTINAEQARKGNEMHLCPLQYDIVDRAIAQYTEPGEWVYDPFGGLMTVPFRAVKLGRKGIGVELNKGYWLDGCKYVEAASREAGMPSLFDLLDADQPENQKLRRTA</sequence>
<dbReference type="GO" id="GO:0032259">
    <property type="term" value="P:methylation"/>
    <property type="evidence" value="ECO:0007669"/>
    <property type="project" value="UniProtKB-KW"/>
</dbReference>
<dbReference type="InterPro" id="IPR029063">
    <property type="entry name" value="SAM-dependent_MTases_sf"/>
</dbReference>
<dbReference type="AlphaFoldDB" id="A0A3D9XJW6"/>
<dbReference type="Gene3D" id="3.40.50.10810">
    <property type="entry name" value="Tandem AAA-ATPase domain"/>
    <property type="match status" value="1"/>
</dbReference>
<protein>
    <recommendedName>
        <fullName evidence="1">site-specific DNA-methyltransferase (adenine-specific)</fullName>
        <ecNumber evidence="1">2.1.1.72</ecNumber>
    </recommendedName>
</protein>
<feature type="domain" description="DNA methylase N-4/N-6" evidence="5">
    <location>
        <begin position="672"/>
        <end position="998"/>
    </location>
</feature>
<dbReference type="Pfam" id="PF01555">
    <property type="entry name" value="N6_N4_Mtase"/>
    <property type="match status" value="1"/>
</dbReference>
<dbReference type="Gene3D" id="3.40.50.150">
    <property type="entry name" value="Vaccinia Virus protein VP39"/>
    <property type="match status" value="1"/>
</dbReference>
<dbReference type="RefSeq" id="WP_244295174.1">
    <property type="nucleotide sequence ID" value="NZ_CP038197.1"/>
</dbReference>
<comment type="caution">
    <text evidence="6">The sequence shown here is derived from an EMBL/GenBank/DDBJ whole genome shotgun (WGS) entry which is preliminary data.</text>
</comment>
<dbReference type="GO" id="GO:0008170">
    <property type="term" value="F:N-methyltransferase activity"/>
    <property type="evidence" value="ECO:0007669"/>
    <property type="project" value="InterPro"/>
</dbReference>
<evidence type="ECO:0000256" key="2">
    <source>
        <dbReference type="ARBA" id="ARBA00022603"/>
    </source>
</evidence>
<dbReference type="GO" id="GO:0003677">
    <property type="term" value="F:DNA binding"/>
    <property type="evidence" value="ECO:0007669"/>
    <property type="project" value="InterPro"/>
</dbReference>
<comment type="catalytic activity">
    <reaction evidence="4">
        <text>a 2'-deoxyadenosine in DNA + S-adenosyl-L-methionine = an N(6)-methyl-2'-deoxyadenosine in DNA + S-adenosyl-L-homocysteine + H(+)</text>
        <dbReference type="Rhea" id="RHEA:15197"/>
        <dbReference type="Rhea" id="RHEA-COMP:12418"/>
        <dbReference type="Rhea" id="RHEA-COMP:12419"/>
        <dbReference type="ChEBI" id="CHEBI:15378"/>
        <dbReference type="ChEBI" id="CHEBI:57856"/>
        <dbReference type="ChEBI" id="CHEBI:59789"/>
        <dbReference type="ChEBI" id="CHEBI:90615"/>
        <dbReference type="ChEBI" id="CHEBI:90616"/>
        <dbReference type="EC" id="2.1.1.72"/>
    </reaction>
</comment>
<dbReference type="SUPFAM" id="SSF53335">
    <property type="entry name" value="S-adenosyl-L-methionine-dependent methyltransferases"/>
    <property type="match status" value="1"/>
</dbReference>
<dbReference type="EMBL" id="QTUJ01000002">
    <property type="protein sequence ID" value="REF69928.1"/>
    <property type="molecule type" value="Genomic_DNA"/>
</dbReference>
<name>A0A3D9XJW6_PARVE</name>
<keyword evidence="3" id="KW-0808">Transferase</keyword>
<evidence type="ECO:0000259" key="5">
    <source>
        <dbReference type="Pfam" id="PF01555"/>
    </source>
</evidence>
<dbReference type="InterPro" id="IPR038718">
    <property type="entry name" value="SNF2-like_sf"/>
</dbReference>
<dbReference type="GO" id="GO:0009007">
    <property type="term" value="F:site-specific DNA-methyltransferase (adenine-specific) activity"/>
    <property type="evidence" value="ECO:0007669"/>
    <property type="project" value="UniProtKB-EC"/>
</dbReference>
<dbReference type="Proteomes" id="UP000256941">
    <property type="component" value="Unassembled WGS sequence"/>
</dbReference>
<dbReference type="Gene3D" id="3.40.50.300">
    <property type="entry name" value="P-loop containing nucleotide triphosphate hydrolases"/>
    <property type="match status" value="1"/>
</dbReference>
<accession>A0A3D9XJW6</accession>
<reference evidence="6 7" key="1">
    <citation type="submission" date="2018-08" db="EMBL/GenBank/DDBJ databases">
        <title>Genomic Encyclopedia of Archaeal and Bacterial Type Strains, Phase II (KMG-II): from individual species to whole genera.</title>
        <authorList>
            <person name="Goeker M."/>
        </authorList>
    </citation>
    <scope>NUCLEOTIDE SEQUENCE [LARGE SCALE GENOMIC DNA]</scope>
    <source>
        <strain evidence="6 7">DSM 17099</strain>
    </source>
</reference>
<organism evidence="6 7">
    <name type="scientific">Paracoccus versutus</name>
    <name type="common">Thiobacillus versutus</name>
    <dbReference type="NCBI Taxonomy" id="34007"/>
    <lineage>
        <taxon>Bacteria</taxon>
        <taxon>Pseudomonadati</taxon>
        <taxon>Pseudomonadota</taxon>
        <taxon>Alphaproteobacteria</taxon>
        <taxon>Rhodobacterales</taxon>
        <taxon>Paracoccaceae</taxon>
        <taxon>Paracoccus</taxon>
    </lineage>
</organism>
<dbReference type="InterPro" id="IPR027417">
    <property type="entry name" value="P-loop_NTPase"/>
</dbReference>
<evidence type="ECO:0000313" key="6">
    <source>
        <dbReference type="EMBL" id="REF69928.1"/>
    </source>
</evidence>
<evidence type="ECO:0000256" key="1">
    <source>
        <dbReference type="ARBA" id="ARBA00011900"/>
    </source>
</evidence>
<dbReference type="SUPFAM" id="SSF52540">
    <property type="entry name" value="P-loop containing nucleoside triphosphate hydrolases"/>
    <property type="match status" value="2"/>
</dbReference>